<dbReference type="GO" id="GO:0017150">
    <property type="term" value="F:tRNA dihydrouridine synthase activity"/>
    <property type="evidence" value="ECO:0007669"/>
    <property type="project" value="InterPro"/>
</dbReference>
<accession>A0AAD6T649</accession>
<protein>
    <recommendedName>
        <fullName evidence="7">tRNA-dihydrouridine synthase</fullName>
        <ecNumber evidence="7">1.3.1.-</ecNumber>
    </recommendedName>
</protein>
<dbReference type="SUPFAM" id="SSF51395">
    <property type="entry name" value="FMN-linked oxidoreductases"/>
    <property type="match status" value="1"/>
</dbReference>
<evidence type="ECO:0000313" key="13">
    <source>
        <dbReference type="Proteomes" id="UP001218188"/>
    </source>
</evidence>
<dbReference type="InterPro" id="IPR013785">
    <property type="entry name" value="Aldolase_TIM"/>
</dbReference>
<evidence type="ECO:0000256" key="1">
    <source>
        <dbReference type="ARBA" id="ARBA00022630"/>
    </source>
</evidence>
<dbReference type="PANTHER" id="PTHR11082:SF5">
    <property type="entry name" value="TRNA-DIHYDROURIDINE(16_17) SYNTHASE [NAD(P)(+)]-LIKE"/>
    <property type="match status" value="1"/>
</dbReference>
<evidence type="ECO:0000313" key="12">
    <source>
        <dbReference type="EMBL" id="KAJ7038007.1"/>
    </source>
</evidence>
<feature type="binding site" evidence="9">
    <location>
        <position position="156"/>
    </location>
    <ligand>
        <name>FMN</name>
        <dbReference type="ChEBI" id="CHEBI:58210"/>
    </ligand>
</feature>
<evidence type="ECO:0000256" key="7">
    <source>
        <dbReference type="PIRNR" id="PIRNR006621"/>
    </source>
</evidence>
<dbReference type="Pfam" id="PF01207">
    <property type="entry name" value="Dus"/>
    <property type="match status" value="2"/>
</dbReference>
<dbReference type="AlphaFoldDB" id="A0AAD6T649"/>
<gene>
    <name evidence="12" type="ORF">C8F04DRAFT_951921</name>
</gene>
<feature type="compositionally biased region" description="Acidic residues" evidence="10">
    <location>
        <begin position="336"/>
        <end position="354"/>
    </location>
</feature>
<dbReference type="Gene3D" id="3.20.20.70">
    <property type="entry name" value="Aldolase class I"/>
    <property type="match status" value="1"/>
</dbReference>
<evidence type="ECO:0000256" key="9">
    <source>
        <dbReference type="PIRSR" id="PIRSR006621-2"/>
    </source>
</evidence>
<organism evidence="12 13">
    <name type="scientific">Mycena alexandri</name>
    <dbReference type="NCBI Taxonomy" id="1745969"/>
    <lineage>
        <taxon>Eukaryota</taxon>
        <taxon>Fungi</taxon>
        <taxon>Dikarya</taxon>
        <taxon>Basidiomycota</taxon>
        <taxon>Agaricomycotina</taxon>
        <taxon>Agaricomycetes</taxon>
        <taxon>Agaricomycetidae</taxon>
        <taxon>Agaricales</taxon>
        <taxon>Marasmiineae</taxon>
        <taxon>Mycenaceae</taxon>
        <taxon>Mycena</taxon>
    </lineage>
</organism>
<comment type="similarity">
    <text evidence="7">Belongs to the dus family.</text>
</comment>
<feature type="region of interest" description="Disordered" evidence="10">
    <location>
        <begin position="333"/>
        <end position="362"/>
    </location>
</feature>
<keyword evidence="9" id="KW-0547">Nucleotide-binding</keyword>
<dbReference type="PIRSF" id="PIRSF006621">
    <property type="entry name" value="Dus"/>
    <property type="match status" value="1"/>
</dbReference>
<feature type="binding site" evidence="9">
    <location>
        <position position="184"/>
    </location>
    <ligand>
        <name>FMN</name>
        <dbReference type="ChEBI" id="CHEBI:58210"/>
    </ligand>
</feature>
<feature type="binding site" evidence="9">
    <location>
        <position position="67"/>
    </location>
    <ligand>
        <name>FMN</name>
        <dbReference type="ChEBI" id="CHEBI:58210"/>
    </ligand>
</feature>
<keyword evidence="6" id="KW-0520">NAD</keyword>
<comment type="cofactor">
    <cofactor evidence="7 9">
        <name>FMN</name>
        <dbReference type="ChEBI" id="CHEBI:58210"/>
    </cofactor>
</comment>
<feature type="domain" description="DUS-like FMN-binding" evidence="11">
    <location>
        <begin position="110"/>
        <end position="311"/>
    </location>
</feature>
<feature type="domain" description="DUS-like FMN-binding" evidence="11">
    <location>
        <begin position="6"/>
        <end position="91"/>
    </location>
</feature>
<dbReference type="PANTHER" id="PTHR11082">
    <property type="entry name" value="TRNA-DIHYDROURIDINE SYNTHASE"/>
    <property type="match status" value="1"/>
</dbReference>
<keyword evidence="13" id="KW-1185">Reference proteome</keyword>
<evidence type="ECO:0000256" key="8">
    <source>
        <dbReference type="PIRSR" id="PIRSR006621-1"/>
    </source>
</evidence>
<dbReference type="EC" id="1.3.1.-" evidence="7"/>
<keyword evidence="3 7" id="KW-0819">tRNA processing</keyword>
<evidence type="ECO:0000256" key="3">
    <source>
        <dbReference type="ARBA" id="ARBA00022694"/>
    </source>
</evidence>
<reference evidence="12" key="1">
    <citation type="submission" date="2023-03" db="EMBL/GenBank/DDBJ databases">
        <title>Massive genome expansion in bonnet fungi (Mycena s.s.) driven by repeated elements and novel gene families across ecological guilds.</title>
        <authorList>
            <consortium name="Lawrence Berkeley National Laboratory"/>
            <person name="Harder C.B."/>
            <person name="Miyauchi S."/>
            <person name="Viragh M."/>
            <person name="Kuo A."/>
            <person name="Thoen E."/>
            <person name="Andreopoulos B."/>
            <person name="Lu D."/>
            <person name="Skrede I."/>
            <person name="Drula E."/>
            <person name="Henrissat B."/>
            <person name="Morin E."/>
            <person name="Kohler A."/>
            <person name="Barry K."/>
            <person name="LaButti K."/>
            <person name="Morin E."/>
            <person name="Salamov A."/>
            <person name="Lipzen A."/>
            <person name="Mereny Z."/>
            <person name="Hegedus B."/>
            <person name="Baldrian P."/>
            <person name="Stursova M."/>
            <person name="Weitz H."/>
            <person name="Taylor A."/>
            <person name="Grigoriev I.V."/>
            <person name="Nagy L.G."/>
            <person name="Martin F."/>
            <person name="Kauserud H."/>
        </authorList>
    </citation>
    <scope>NUCLEOTIDE SEQUENCE</scope>
    <source>
        <strain evidence="12">CBHHK200</strain>
    </source>
</reference>
<name>A0AAD6T649_9AGAR</name>
<comment type="caution">
    <text evidence="12">The sequence shown here is derived from an EMBL/GenBank/DDBJ whole genome shotgun (WGS) entry which is preliminary data.</text>
</comment>
<evidence type="ECO:0000256" key="6">
    <source>
        <dbReference type="ARBA" id="ARBA00023027"/>
    </source>
</evidence>
<keyword evidence="1 7" id="KW-0285">Flavoprotein</keyword>
<evidence type="ECO:0000256" key="4">
    <source>
        <dbReference type="ARBA" id="ARBA00022857"/>
    </source>
</evidence>
<dbReference type="GO" id="GO:0050660">
    <property type="term" value="F:flavin adenine dinucleotide binding"/>
    <property type="evidence" value="ECO:0007669"/>
    <property type="project" value="InterPro"/>
</dbReference>
<dbReference type="EMBL" id="JARJCM010000034">
    <property type="protein sequence ID" value="KAJ7038007.1"/>
    <property type="molecule type" value="Genomic_DNA"/>
</dbReference>
<feature type="binding site" evidence="9">
    <location>
        <begin position="8"/>
        <end position="10"/>
    </location>
    <ligand>
        <name>FMN</name>
        <dbReference type="ChEBI" id="CHEBI:58210"/>
    </ligand>
</feature>
<evidence type="ECO:0000256" key="2">
    <source>
        <dbReference type="ARBA" id="ARBA00022643"/>
    </source>
</evidence>
<dbReference type="InterPro" id="IPR035587">
    <property type="entry name" value="DUS-like_FMN-bd"/>
</dbReference>
<evidence type="ECO:0000256" key="10">
    <source>
        <dbReference type="SAM" id="MobiDB-lite"/>
    </source>
</evidence>
<sequence length="362" mass="40525">MLSSIAAPMVNQSDLPFRVLVQRYGATLAYTQMLNSDALLGDQDYLGFHLRDLTMEPSSPERPVVVQLCGNDAETIVRAGKKIQNYCQGIGAGDQLARYLHKRLNNFDKDLNLGCPQQSALEAHFGAYLLGQKDWPLVEEIVSAMHNSFTVPVSTKLRLVEPAPKTLDLGQRLEGCGASWLTLHARTVSARRRRHGAADLSQVKRLKDNLRVPVVSNGNVRVWDDLAENLRYTGADGLMVGETLLGNPCLFANQVPDPVTISLEYIAICREYPETAPLTVITTHVKHFIDFQCRRRPWHNKFRTSLGACKTLDDIERLLRVKVERWRGRAPRTVDADADDGDFDEENQPGEAVEDFGSLFLE</sequence>
<feature type="active site" description="Proton donor" evidence="8">
    <location>
        <position position="115"/>
    </location>
</feature>
<evidence type="ECO:0000256" key="5">
    <source>
        <dbReference type="ARBA" id="ARBA00023002"/>
    </source>
</evidence>
<evidence type="ECO:0000259" key="11">
    <source>
        <dbReference type="Pfam" id="PF01207"/>
    </source>
</evidence>
<keyword evidence="4" id="KW-0521">NADP</keyword>
<proteinExistence type="inferred from homology"/>
<keyword evidence="5 7" id="KW-0560">Oxidoreductase</keyword>
<dbReference type="CDD" id="cd02801">
    <property type="entry name" value="DUS_like_FMN"/>
    <property type="match status" value="1"/>
</dbReference>
<dbReference type="Proteomes" id="UP001218188">
    <property type="component" value="Unassembled WGS sequence"/>
</dbReference>
<keyword evidence="2 7" id="KW-0288">FMN</keyword>
<dbReference type="InterPro" id="IPR001269">
    <property type="entry name" value="DUS_fam"/>
</dbReference>
<comment type="function">
    <text evidence="7">Catalyzes the synthesis of dihydrouridine, a modified base found in the D-loop of most tRNAs.</text>
</comment>